<evidence type="ECO:0000256" key="11">
    <source>
        <dbReference type="ARBA" id="ARBA00023136"/>
    </source>
</evidence>
<dbReference type="Pfam" id="PF04053">
    <property type="entry name" value="B-prop_COPA_B_2nd"/>
    <property type="match status" value="1"/>
</dbReference>
<comment type="function">
    <text evidence="13 14">The coatomer is a cytosolic protein complex that binds to dilysine motifs and reversibly associates with Golgi non-clathrin-coated vesicles, which further mediate biosynthetic protein transport from the ER, via the Golgi up to the trans Golgi network. Coatomer complex is required for budding from Golgi membranes, and is essential for the retrograde Golgi-to-ER transport of dilysine-tagged proteins.</text>
</comment>
<evidence type="ECO:0000256" key="7">
    <source>
        <dbReference type="ARBA" id="ARBA00022737"/>
    </source>
</evidence>
<dbReference type="InterPro" id="IPR001680">
    <property type="entry name" value="WD40_rpt"/>
</dbReference>
<dbReference type="SUPFAM" id="SSF50978">
    <property type="entry name" value="WD40 repeat-like"/>
    <property type="match status" value="2"/>
</dbReference>
<evidence type="ECO:0000256" key="6">
    <source>
        <dbReference type="ARBA" id="ARBA00022574"/>
    </source>
</evidence>
<dbReference type="SMART" id="SM00320">
    <property type="entry name" value="WD40"/>
    <property type="match status" value="6"/>
</dbReference>
<dbReference type="InterPro" id="IPR016453">
    <property type="entry name" value="COPB2"/>
</dbReference>
<dbReference type="InterPro" id="IPR015943">
    <property type="entry name" value="WD40/YVTN_repeat-like_dom_sf"/>
</dbReference>
<evidence type="ECO:0000256" key="3">
    <source>
        <dbReference type="ARBA" id="ARBA00011775"/>
    </source>
</evidence>
<dbReference type="Gene3D" id="2.130.10.10">
    <property type="entry name" value="YVTN repeat-like/Quinoprotein amine dehydrogenase"/>
    <property type="match status" value="1"/>
</dbReference>
<evidence type="ECO:0000256" key="5">
    <source>
        <dbReference type="ARBA" id="ARBA00022490"/>
    </source>
</evidence>
<dbReference type="AlphaFoldDB" id="M7ZZZ7"/>
<dbReference type="OMA" id="AGSDDMF"/>
<dbReference type="Gene3D" id="1.25.40.470">
    <property type="match status" value="1"/>
</dbReference>
<keyword evidence="4 14" id="KW-0813">Transport</keyword>
<dbReference type="eggNOG" id="KOG0276">
    <property type="taxonomic scope" value="Eukaryota"/>
</dbReference>
<evidence type="ECO:0000256" key="15">
    <source>
        <dbReference type="SAM" id="MobiDB-lite"/>
    </source>
</evidence>
<dbReference type="PANTHER" id="PTHR19876">
    <property type="entry name" value="COATOMER"/>
    <property type="match status" value="1"/>
</dbReference>
<dbReference type="PIRSF" id="PIRSF005567">
    <property type="entry name" value="Coatomer_beta'_subunit"/>
    <property type="match status" value="1"/>
</dbReference>
<dbReference type="GO" id="GO:0006891">
    <property type="term" value="P:intra-Golgi vesicle-mediated transport"/>
    <property type="evidence" value="ECO:0007669"/>
    <property type="project" value="TreeGrafter"/>
</dbReference>
<reference evidence="17" key="1">
    <citation type="journal article" date="2013" name="Nature">
        <title>Draft genome of the wheat A-genome progenitor Triticum urartu.</title>
        <authorList>
            <person name="Ling H.Q."/>
            <person name="Zhao S."/>
            <person name="Liu D."/>
            <person name="Wang J."/>
            <person name="Sun H."/>
            <person name="Zhang C."/>
            <person name="Fan H."/>
            <person name="Li D."/>
            <person name="Dong L."/>
            <person name="Tao Y."/>
            <person name="Gao C."/>
            <person name="Wu H."/>
            <person name="Li Y."/>
            <person name="Cui Y."/>
            <person name="Guo X."/>
            <person name="Zheng S."/>
            <person name="Wang B."/>
            <person name="Yu K."/>
            <person name="Liang Q."/>
            <person name="Yang W."/>
            <person name="Lou X."/>
            <person name="Chen J."/>
            <person name="Feng M."/>
            <person name="Jian J."/>
            <person name="Zhang X."/>
            <person name="Luo G."/>
            <person name="Jiang Y."/>
            <person name="Liu J."/>
            <person name="Wang Z."/>
            <person name="Sha Y."/>
            <person name="Zhang B."/>
            <person name="Wu H."/>
            <person name="Tang D."/>
            <person name="Shen Q."/>
            <person name="Xue P."/>
            <person name="Zou S."/>
            <person name="Wang X."/>
            <person name="Liu X."/>
            <person name="Wang F."/>
            <person name="Yang Y."/>
            <person name="An X."/>
            <person name="Dong Z."/>
            <person name="Zhang K."/>
            <person name="Zhang X."/>
            <person name="Luo M.C."/>
            <person name="Dvorak J."/>
            <person name="Tong Y."/>
            <person name="Wang J."/>
            <person name="Yang H."/>
            <person name="Li Z."/>
            <person name="Wang D."/>
            <person name="Zhang A."/>
            <person name="Wang J."/>
        </authorList>
    </citation>
    <scope>NUCLEOTIDE SEQUENCE</scope>
</reference>
<feature type="region of interest" description="Disordered" evidence="15">
    <location>
        <begin position="770"/>
        <end position="835"/>
    </location>
</feature>
<dbReference type="GO" id="GO:0006888">
    <property type="term" value="P:endoplasmic reticulum to Golgi vesicle-mediated transport"/>
    <property type="evidence" value="ECO:0007669"/>
    <property type="project" value="TreeGrafter"/>
</dbReference>
<evidence type="ECO:0000256" key="4">
    <source>
        <dbReference type="ARBA" id="ARBA00022448"/>
    </source>
</evidence>
<dbReference type="FunFam" id="2.130.10.10:FF:000008">
    <property type="entry name" value="Coatomer subunit beta"/>
    <property type="match status" value="1"/>
</dbReference>
<dbReference type="GO" id="GO:0006886">
    <property type="term" value="P:intracellular protein transport"/>
    <property type="evidence" value="ECO:0007669"/>
    <property type="project" value="UniProtKB-UniRule"/>
</dbReference>
<feature type="compositionally biased region" description="Polar residues" evidence="15">
    <location>
        <begin position="814"/>
        <end position="823"/>
    </location>
</feature>
<evidence type="ECO:0000256" key="8">
    <source>
        <dbReference type="ARBA" id="ARBA00022892"/>
    </source>
</evidence>
<evidence type="ECO:0000259" key="16">
    <source>
        <dbReference type="Pfam" id="PF04053"/>
    </source>
</evidence>
<dbReference type="STRING" id="4572.M7ZZZ7"/>
<dbReference type="GO" id="GO:0000139">
    <property type="term" value="C:Golgi membrane"/>
    <property type="evidence" value="ECO:0007669"/>
    <property type="project" value="UniProtKB-SubCell"/>
</dbReference>
<keyword evidence="9 14" id="KW-0653">Protein transport</keyword>
<dbReference type="PROSITE" id="PS50082">
    <property type="entry name" value="WD_REPEATS_2"/>
    <property type="match status" value="4"/>
</dbReference>
<evidence type="ECO:0000256" key="12">
    <source>
        <dbReference type="ARBA" id="ARBA00023329"/>
    </source>
</evidence>
<evidence type="ECO:0000313" key="17">
    <source>
        <dbReference type="EMBL" id="EMS65587.1"/>
    </source>
</evidence>
<keyword evidence="8 14" id="KW-0931">ER-Golgi transport</keyword>
<dbReference type="FunFam" id="1.25.40.470:FF:000001">
    <property type="entry name" value="Coatomer subunit beta"/>
    <property type="match status" value="1"/>
</dbReference>
<dbReference type="EMBL" id="KD042266">
    <property type="protein sequence ID" value="EMS65587.1"/>
    <property type="molecule type" value="Genomic_DNA"/>
</dbReference>
<organism evidence="17">
    <name type="scientific">Triticum urartu</name>
    <name type="common">Red wild einkorn</name>
    <name type="synonym">Crithodium urartu</name>
    <dbReference type="NCBI Taxonomy" id="4572"/>
    <lineage>
        <taxon>Eukaryota</taxon>
        <taxon>Viridiplantae</taxon>
        <taxon>Streptophyta</taxon>
        <taxon>Embryophyta</taxon>
        <taxon>Tracheophyta</taxon>
        <taxon>Spermatophyta</taxon>
        <taxon>Magnoliopsida</taxon>
        <taxon>Liliopsida</taxon>
        <taxon>Poales</taxon>
        <taxon>Poaceae</taxon>
        <taxon>BOP clade</taxon>
        <taxon>Pooideae</taxon>
        <taxon>Triticodae</taxon>
        <taxon>Triticeae</taxon>
        <taxon>Triticinae</taxon>
        <taxon>Triticum</taxon>
    </lineage>
</organism>
<dbReference type="Pfam" id="PF00400">
    <property type="entry name" value="WD40"/>
    <property type="match status" value="5"/>
</dbReference>
<dbReference type="InterPro" id="IPR006692">
    <property type="entry name" value="Beta-prop_COPA/B_2nd"/>
</dbReference>
<evidence type="ECO:0000256" key="10">
    <source>
        <dbReference type="ARBA" id="ARBA00023034"/>
    </source>
</evidence>
<keyword evidence="10 14" id="KW-0333">Golgi apparatus</keyword>
<keyword evidence="7" id="KW-0677">Repeat</keyword>
<name>M7ZZZ7_TRIUA</name>
<dbReference type="PRINTS" id="PR00320">
    <property type="entry name" value="GPROTEINBRPT"/>
</dbReference>
<proteinExistence type="inferred from homology"/>
<sequence>MAVNVAAAPVGYQGNRDASYWDLLGECLVWCRLCRFCVWLDQRKLAQRSERVKSADLHPTEPWILSSLYSGSVCIWNYQTQLNSMKIISNDDGVHLFLTMVKSFEVTELPVRSAKFIARKQWVVAGADDMFIRVYNYNTMDKVKVFEAHTDYIRCVAVHPTQPFVLSSSDDMLIKLWDWDKGWACTHIFEGHSHYVMQVTFNPKDTNTFASASLDRTIKIWSIGSPDPNFTLDGHSKGVNCVDYFTGGDRPFLITGSDDQTAKVWDYQTKSCVQTLEGHAHNVSAVCFHPELPIIITGSEDGTVRLWHSTTYRLENTLNYGLERVWALGYMKGSRRIVIGYDEGTIMIKIGREVPVASMDNSGKIIWAKHNEIQTVNIKTVGAGNEIADGERLPLAVKELGSCDLYPQDSLAWRNRSFGSALEFAWSSDGEYAVRESTSRIKIYSKNFQERKSIRPTFSVERVFGGVLLAMCTNDFICFYDWADCRLIRRIDVNVKNLYWADSGDLVTVASDTSFYILKYNRDVVSSHLDGGGSVGEEGVEDAFELLHEINERIRTGLWVGDCFIYNNSSSRLNYCVGGEAIALEVQSESKWKQLGELAISTGKLEMAEECLLHALDLSGLLLLYSSIGDAEGITKLASMAKEQGKNNVAFLCLFMLGKLEECLQLLIESNRIPEAALMARSYLPSKVPEIVALWKKDLQKVNSKAAESLADPDEYPNLFEDWQIALNVEATVAPKRGIYPPAEEYMIHSERPNESLVEAFKNMHVQEEEDAHEEDIHDEELTNENDTVQEVFEDDGAEESQEDAVEVEADGSTDGTIHVNGNDSEEQWVLTPDQ</sequence>
<evidence type="ECO:0000256" key="13">
    <source>
        <dbReference type="ARBA" id="ARBA00025536"/>
    </source>
</evidence>
<gene>
    <name evidence="17" type="ORF">TRIUR3_33222</name>
</gene>
<keyword evidence="6" id="KW-0853">WD repeat</keyword>
<feature type="compositionally biased region" description="Acidic residues" evidence="15">
    <location>
        <begin position="770"/>
        <end position="784"/>
    </location>
</feature>
<comment type="subunit">
    <text evidence="3 14">Oligomeric complex that consists of at least the alpha, beta, beta', gamma, delta, epsilon and zeta subunits.</text>
</comment>
<dbReference type="PANTHER" id="PTHR19876:SF68">
    <property type="entry name" value="COATOMER SUBUNIT BETA'-2"/>
    <property type="match status" value="1"/>
</dbReference>
<evidence type="ECO:0000256" key="9">
    <source>
        <dbReference type="ARBA" id="ARBA00022927"/>
    </source>
</evidence>
<evidence type="ECO:0000256" key="1">
    <source>
        <dbReference type="ARBA" id="ARBA00004347"/>
    </source>
</evidence>
<dbReference type="InterPro" id="IPR050844">
    <property type="entry name" value="Coatomer_complex_subunit"/>
</dbReference>
<protein>
    <recommendedName>
        <fullName evidence="14">Coatomer subunit beta'</fullName>
    </recommendedName>
</protein>
<dbReference type="InterPro" id="IPR036322">
    <property type="entry name" value="WD40_repeat_dom_sf"/>
</dbReference>
<feature type="domain" description="COPA/B second beta-propeller" evidence="16">
    <location>
        <begin position="410"/>
        <end position="583"/>
    </location>
</feature>
<dbReference type="CDD" id="cd00200">
    <property type="entry name" value="WD40"/>
    <property type="match status" value="1"/>
</dbReference>
<dbReference type="GO" id="GO:0005198">
    <property type="term" value="F:structural molecule activity"/>
    <property type="evidence" value="ECO:0007669"/>
    <property type="project" value="UniProtKB-UniRule"/>
</dbReference>
<dbReference type="PROSITE" id="PS50294">
    <property type="entry name" value="WD_REPEATS_REGION"/>
    <property type="match status" value="4"/>
</dbReference>
<dbReference type="GO" id="GO:0030126">
    <property type="term" value="C:COPI vesicle coat"/>
    <property type="evidence" value="ECO:0007669"/>
    <property type="project" value="TreeGrafter"/>
</dbReference>
<dbReference type="InterPro" id="IPR020472">
    <property type="entry name" value="WD40_PAC1"/>
</dbReference>
<dbReference type="CDD" id="cd22947">
    <property type="entry name" value="Coatomer_WDAD_beta-like"/>
    <property type="match status" value="1"/>
</dbReference>
<keyword evidence="12 14" id="KW-0968">Cytoplasmic vesicle</keyword>
<evidence type="ECO:0000256" key="2">
    <source>
        <dbReference type="ARBA" id="ARBA00010844"/>
    </source>
</evidence>
<comment type="similarity">
    <text evidence="2 14">Belongs to the WD repeat COPB2 family.</text>
</comment>
<keyword evidence="11 14" id="KW-0472">Membrane</keyword>
<accession>M7ZZZ7</accession>
<keyword evidence="5 14" id="KW-0963">Cytoplasm</keyword>
<comment type="subcellular location">
    <subcellularLocation>
        <location evidence="1 14">Cytoplasmic vesicle</location>
        <location evidence="1 14">COPI-coated vesicle membrane</location>
        <topology evidence="1 14">Peripheral membrane protein</topology>
        <orientation evidence="1 14">Cytoplasmic side</orientation>
    </subcellularLocation>
    <subcellularLocation>
        <location evidence="14">Golgi apparatus membrane</location>
        <topology evidence="14">Peripheral membrane protein</topology>
        <orientation evidence="14">Cytoplasmic side</orientation>
    </subcellularLocation>
    <text evidence="14">The coatomer is cytoplasmic or polymerized on the cytoplasmic side of the Golgi, as well as on the vesicles/buds originating from it.</text>
</comment>
<dbReference type="GO" id="GO:0006890">
    <property type="term" value="P:retrograde vesicle-mediated transport, Golgi to endoplasmic reticulum"/>
    <property type="evidence" value="ECO:0007669"/>
    <property type="project" value="TreeGrafter"/>
</dbReference>
<feature type="compositionally biased region" description="Acidic residues" evidence="15">
    <location>
        <begin position="792"/>
        <end position="812"/>
    </location>
</feature>
<evidence type="ECO:0000256" key="14">
    <source>
        <dbReference type="PIRNR" id="PIRNR005567"/>
    </source>
</evidence>